<dbReference type="InterPro" id="IPR007139">
    <property type="entry name" value="DUF349"/>
</dbReference>
<dbReference type="Pfam" id="PF03993">
    <property type="entry name" value="DUF349"/>
    <property type="match status" value="3"/>
</dbReference>
<comment type="caution">
    <text evidence="3">The sequence shown here is derived from an EMBL/GenBank/DDBJ whole genome shotgun (WGS) entry which is preliminary data.</text>
</comment>
<protein>
    <submittedName>
        <fullName evidence="3">DUF349 domain-containing protein</fullName>
    </submittedName>
</protein>
<accession>A0ABW1X3R6</accession>
<keyword evidence="1" id="KW-0175">Coiled coil</keyword>
<evidence type="ECO:0000256" key="1">
    <source>
        <dbReference type="SAM" id="Coils"/>
    </source>
</evidence>
<reference evidence="4" key="1">
    <citation type="journal article" date="2019" name="Int. J. Syst. Evol. Microbiol.">
        <title>The Global Catalogue of Microorganisms (GCM) 10K type strain sequencing project: providing services to taxonomists for standard genome sequencing and annotation.</title>
        <authorList>
            <consortium name="The Broad Institute Genomics Platform"/>
            <consortium name="The Broad Institute Genome Sequencing Center for Infectious Disease"/>
            <person name="Wu L."/>
            <person name="Ma J."/>
        </authorList>
    </citation>
    <scope>NUCLEOTIDE SEQUENCE [LARGE SCALE GENOMIC DNA]</scope>
    <source>
        <strain evidence="4">CGMCC 1.15277</strain>
    </source>
</reference>
<evidence type="ECO:0000313" key="3">
    <source>
        <dbReference type="EMBL" id="MFC6397678.1"/>
    </source>
</evidence>
<dbReference type="Proteomes" id="UP001596266">
    <property type="component" value="Unassembled WGS sequence"/>
</dbReference>
<dbReference type="EMBL" id="JBHSUA010000021">
    <property type="protein sequence ID" value="MFC6397678.1"/>
    <property type="molecule type" value="Genomic_DNA"/>
</dbReference>
<organism evidence="3 4">
    <name type="scientific">Luteococcus sanguinis</name>
    <dbReference type="NCBI Taxonomy" id="174038"/>
    <lineage>
        <taxon>Bacteria</taxon>
        <taxon>Bacillati</taxon>
        <taxon>Actinomycetota</taxon>
        <taxon>Actinomycetes</taxon>
        <taxon>Propionibacteriales</taxon>
        <taxon>Propionibacteriaceae</taxon>
        <taxon>Luteococcus</taxon>
    </lineage>
</organism>
<gene>
    <name evidence="3" type="ORF">ACFP57_11890</name>
</gene>
<proteinExistence type="predicted"/>
<dbReference type="RefSeq" id="WP_386769638.1">
    <property type="nucleotide sequence ID" value="NZ_BAAAKI010000013.1"/>
</dbReference>
<feature type="coiled-coil region" evidence="1">
    <location>
        <begin position="130"/>
        <end position="161"/>
    </location>
</feature>
<evidence type="ECO:0000313" key="4">
    <source>
        <dbReference type="Proteomes" id="UP001596266"/>
    </source>
</evidence>
<keyword evidence="4" id="KW-1185">Reference proteome</keyword>
<sequence>MSTQRRLSGKIGTMSESAGPNSFGQDQGVQQFGRVEADGTVYVITAEGERRVGQVPDVTPEEAMAFYVRRYQTLETEVGLLESRVKSGALGPEEARKSIEAHRKAVADANAVGDLASLAARLDALAPALHEQAQARKAEKAAAAQAAKAEKEKMVAEAEKLAAGTDWRGGVNRFRALLDEWKALPRIDRATDDELWHRFSSARTTYTRRRKAQFAEQNTKRESAKKAKEDIIAEARELADSTDWGPTAGAFRDLMTRWKAAGAAPRSDDDKLWAEFRGLQDQFFAARNGVMAEQDAEFMGNLTAKQELLDAAEPDILPVTDLAVARAKFRDFLTRFNELGKVPRDSIRALDSRVRAIENAIKDAEAEEWRRTDPEARQRAADTVAMFTGQIEKLNAQADKFEAAGNAKKAAETRASITTYQSWLDQAQKALNEFKA</sequence>
<evidence type="ECO:0000256" key="2">
    <source>
        <dbReference type="SAM" id="MobiDB-lite"/>
    </source>
</evidence>
<name>A0ABW1X3R6_9ACTN</name>
<feature type="region of interest" description="Disordered" evidence="2">
    <location>
        <begin position="1"/>
        <end position="27"/>
    </location>
</feature>
<feature type="compositionally biased region" description="Polar residues" evidence="2">
    <location>
        <begin position="14"/>
        <end position="27"/>
    </location>
</feature>